<dbReference type="InterPro" id="IPR013761">
    <property type="entry name" value="SAM/pointed_sf"/>
</dbReference>
<gene>
    <name evidence="5" type="ORF">Ctob_011312</name>
</gene>
<sequence>MTLRRPMVASRSALALLAFCLAGVAVDAAWTGLMGLSFDSNRPIESKSLHCPSGFLTGIRVKYGRTRHEDRDLYDFKLKCGVRWTSWSGLWFKNEVEDKTIECPSKMYVTGIEVKRGRNDWSDRDTYDFKLQCSGVWQSYLGMRSSKQVETAAAECPSGEGTSGLRVYRGFVEWGDKDLYEYELNCKSIAQNLASIRGLPDLKTLGLHRNVLTWNGEQLATWLDALGLGDLAPNFLAHNVDGGTVFLLTEDHLKELGFNLVGDRLYFIELLTQLYDDIVNWSSALGIQLATHPVPPLKKLGLSNQPTSWTVKDLCKVLKAVNLGEYIDIFVEHRVQGDVIFSLTEQNLAEMGVDKVGDRLLITDITQTLYEQITGWQQQQVKQPQLLQLGGGAAQA</sequence>
<evidence type="ECO:0000259" key="4">
    <source>
        <dbReference type="PROSITE" id="PS50105"/>
    </source>
</evidence>
<dbReference type="Proteomes" id="UP000037460">
    <property type="component" value="Unassembled WGS sequence"/>
</dbReference>
<dbReference type="SUPFAM" id="SSF51092">
    <property type="entry name" value="Vitelline membrane outer protein-I (VMO-I)"/>
    <property type="match status" value="1"/>
</dbReference>
<keyword evidence="2" id="KW-0175">Coiled coil</keyword>
<proteinExistence type="predicted"/>
<dbReference type="SUPFAM" id="SSF47769">
    <property type="entry name" value="SAM/Pointed domain"/>
    <property type="match status" value="2"/>
</dbReference>
<name>A0A0M0K868_9EUKA</name>
<dbReference type="PANTHER" id="PTHR16154">
    <property type="entry name" value="NEURABIN"/>
    <property type="match status" value="1"/>
</dbReference>
<feature type="domain" description="SAM" evidence="4">
    <location>
        <begin position="309"/>
        <end position="372"/>
    </location>
</feature>
<dbReference type="PANTHER" id="PTHR16154:SF6">
    <property type="entry name" value="SPINOPHILIN, ISOFORM J"/>
    <property type="match status" value="1"/>
</dbReference>
<evidence type="ECO:0000313" key="5">
    <source>
        <dbReference type="EMBL" id="KOO35010.1"/>
    </source>
</evidence>
<dbReference type="EMBL" id="JWZX01001013">
    <property type="protein sequence ID" value="KOO35010.1"/>
    <property type="molecule type" value="Genomic_DNA"/>
</dbReference>
<feature type="chain" id="PRO_5005602531" evidence="3">
    <location>
        <begin position="29"/>
        <end position="396"/>
    </location>
</feature>
<dbReference type="InterPro" id="IPR001660">
    <property type="entry name" value="SAM"/>
</dbReference>
<keyword evidence="6" id="KW-1185">Reference proteome</keyword>
<dbReference type="Pfam" id="PF07647">
    <property type="entry name" value="SAM_2"/>
    <property type="match status" value="1"/>
</dbReference>
<reference evidence="6" key="1">
    <citation type="journal article" date="2015" name="PLoS Genet.">
        <title>Genome Sequence and Transcriptome Analyses of Chrysochromulina tobin: Metabolic Tools for Enhanced Algal Fitness in the Prominent Order Prymnesiales (Haptophyceae).</title>
        <authorList>
            <person name="Hovde B.T."/>
            <person name="Deodato C.R."/>
            <person name="Hunsperger H.M."/>
            <person name="Ryken S.A."/>
            <person name="Yost W."/>
            <person name="Jha R.K."/>
            <person name="Patterson J."/>
            <person name="Monnat R.J. Jr."/>
            <person name="Barlow S.B."/>
            <person name="Starkenburg S.R."/>
            <person name="Cattolico R.A."/>
        </authorList>
    </citation>
    <scope>NUCLEOTIDE SEQUENCE</scope>
    <source>
        <strain evidence="6">CCMP291</strain>
    </source>
</reference>
<keyword evidence="1" id="KW-0597">Phosphoprotein</keyword>
<keyword evidence="3" id="KW-0732">Signal</keyword>
<evidence type="ECO:0000256" key="2">
    <source>
        <dbReference type="ARBA" id="ARBA00023054"/>
    </source>
</evidence>
<feature type="signal peptide" evidence="3">
    <location>
        <begin position="1"/>
        <end position="28"/>
    </location>
</feature>
<protein>
    <submittedName>
        <fullName evidence="5">Sam domain (Sterile alpha motif) domain containing protein</fullName>
    </submittedName>
</protein>
<accession>A0A0M0K868</accession>
<evidence type="ECO:0000313" key="6">
    <source>
        <dbReference type="Proteomes" id="UP000037460"/>
    </source>
</evidence>
<evidence type="ECO:0000256" key="1">
    <source>
        <dbReference type="ARBA" id="ARBA00022553"/>
    </source>
</evidence>
<comment type="caution">
    <text evidence="5">The sequence shown here is derived from an EMBL/GenBank/DDBJ whole genome shotgun (WGS) entry which is preliminary data.</text>
</comment>
<dbReference type="SMART" id="SM00454">
    <property type="entry name" value="SAM"/>
    <property type="match status" value="2"/>
</dbReference>
<dbReference type="Pfam" id="PF00536">
    <property type="entry name" value="SAM_1"/>
    <property type="match status" value="1"/>
</dbReference>
<evidence type="ECO:0000256" key="3">
    <source>
        <dbReference type="SAM" id="SignalP"/>
    </source>
</evidence>
<dbReference type="OrthoDB" id="196165at2759"/>
<dbReference type="Gene3D" id="1.10.150.50">
    <property type="entry name" value="Transcription Factor, Ets-1"/>
    <property type="match status" value="2"/>
</dbReference>
<feature type="domain" description="SAM" evidence="4">
    <location>
        <begin position="214"/>
        <end position="277"/>
    </location>
</feature>
<dbReference type="CDD" id="cd09487">
    <property type="entry name" value="SAM_superfamily"/>
    <property type="match status" value="1"/>
</dbReference>
<dbReference type="PROSITE" id="PS50105">
    <property type="entry name" value="SAM_DOMAIN"/>
    <property type="match status" value="2"/>
</dbReference>
<organism evidence="5 6">
    <name type="scientific">Chrysochromulina tobinii</name>
    <dbReference type="NCBI Taxonomy" id="1460289"/>
    <lineage>
        <taxon>Eukaryota</taxon>
        <taxon>Haptista</taxon>
        <taxon>Haptophyta</taxon>
        <taxon>Prymnesiophyceae</taxon>
        <taxon>Prymnesiales</taxon>
        <taxon>Chrysochromulinaceae</taxon>
        <taxon>Chrysochromulina</taxon>
    </lineage>
</organism>
<dbReference type="InterPro" id="IPR036706">
    <property type="entry name" value="VOMI_sf"/>
</dbReference>
<dbReference type="AlphaFoldDB" id="A0A0M0K868"/>
<dbReference type="InterPro" id="IPR043446">
    <property type="entry name" value="Neurabin-like"/>
</dbReference>